<name>A0ABW6M851_9ACTN</name>
<gene>
    <name evidence="2" type="ORF">ACFYNQ_27460</name>
</gene>
<accession>A0ABW6M851</accession>
<dbReference type="PANTHER" id="PTHR35983">
    <property type="entry name" value="UPF0166 PROTEIN TM_0021"/>
    <property type="match status" value="1"/>
</dbReference>
<comment type="similarity">
    <text evidence="1">Belongs to the UPF0166 family.</text>
</comment>
<evidence type="ECO:0000256" key="1">
    <source>
        <dbReference type="ARBA" id="ARBA00010554"/>
    </source>
</evidence>
<dbReference type="Proteomes" id="UP001601303">
    <property type="component" value="Unassembled WGS sequence"/>
</dbReference>
<dbReference type="InterPro" id="IPR015867">
    <property type="entry name" value="N-reg_PII/ATP_PRibTrfase_C"/>
</dbReference>
<evidence type="ECO:0000313" key="2">
    <source>
        <dbReference type="EMBL" id="MFE9602289.1"/>
    </source>
</evidence>
<reference evidence="2 3" key="1">
    <citation type="submission" date="2024-10" db="EMBL/GenBank/DDBJ databases">
        <title>The Natural Products Discovery Center: Release of the First 8490 Sequenced Strains for Exploring Actinobacteria Biosynthetic Diversity.</title>
        <authorList>
            <person name="Kalkreuter E."/>
            <person name="Kautsar S.A."/>
            <person name="Yang D."/>
            <person name="Bader C.D."/>
            <person name="Teijaro C.N."/>
            <person name="Fluegel L."/>
            <person name="Davis C.M."/>
            <person name="Simpson J.R."/>
            <person name="Lauterbach L."/>
            <person name="Steele A.D."/>
            <person name="Gui C."/>
            <person name="Meng S."/>
            <person name="Li G."/>
            <person name="Viehrig K."/>
            <person name="Ye F."/>
            <person name="Su P."/>
            <person name="Kiefer A.F."/>
            <person name="Nichols A."/>
            <person name="Cepeda A.J."/>
            <person name="Yan W."/>
            <person name="Fan B."/>
            <person name="Jiang Y."/>
            <person name="Adhikari A."/>
            <person name="Zheng C.-J."/>
            <person name="Schuster L."/>
            <person name="Cowan T.M."/>
            <person name="Smanski M.J."/>
            <person name="Chevrette M.G."/>
            <person name="De Carvalho L.P.S."/>
            <person name="Shen B."/>
        </authorList>
    </citation>
    <scope>NUCLEOTIDE SEQUENCE [LARGE SCALE GENOMIC DNA]</scope>
    <source>
        <strain evidence="2 3">NPDC006488</strain>
    </source>
</reference>
<dbReference type="RefSeq" id="WP_388110100.1">
    <property type="nucleotide sequence ID" value="NZ_JBIAHM010000010.1"/>
</dbReference>
<dbReference type="SUPFAM" id="SSF54913">
    <property type="entry name" value="GlnB-like"/>
    <property type="match status" value="1"/>
</dbReference>
<organism evidence="2 3">
    <name type="scientific">Streptomyces hokutonensis</name>
    <dbReference type="NCBI Taxonomy" id="1306990"/>
    <lineage>
        <taxon>Bacteria</taxon>
        <taxon>Bacillati</taxon>
        <taxon>Actinomycetota</taxon>
        <taxon>Actinomycetes</taxon>
        <taxon>Kitasatosporales</taxon>
        <taxon>Streptomycetaceae</taxon>
        <taxon>Streptomyces</taxon>
    </lineage>
</organism>
<dbReference type="Gene3D" id="3.30.70.120">
    <property type="match status" value="1"/>
</dbReference>
<dbReference type="EMBL" id="JBIAHM010000010">
    <property type="protein sequence ID" value="MFE9602289.1"/>
    <property type="molecule type" value="Genomic_DNA"/>
</dbReference>
<keyword evidence="3" id="KW-1185">Reference proteome</keyword>
<comment type="caution">
    <text evidence="2">The sequence shown here is derived from an EMBL/GenBank/DDBJ whole genome shotgun (WGS) entry which is preliminary data.</text>
</comment>
<proteinExistence type="inferred from homology"/>
<evidence type="ECO:0000313" key="3">
    <source>
        <dbReference type="Proteomes" id="UP001601303"/>
    </source>
</evidence>
<dbReference type="PANTHER" id="PTHR35983:SF1">
    <property type="entry name" value="UPF0166 PROTEIN TM_0021"/>
    <property type="match status" value="1"/>
</dbReference>
<dbReference type="InterPro" id="IPR011322">
    <property type="entry name" value="N-reg_PII-like_a/b"/>
</dbReference>
<dbReference type="InterPro" id="IPR003793">
    <property type="entry name" value="UPF0166"/>
</dbReference>
<sequence>MPAPDPLAARLTIHVDAAVLWHHRPAYAELVHRAHREGLAGASVFHGVTGFGAGDPKARHPGKVPHLGTHGPCAVVIVDEERRLRSFLPCVADVLAETAAVATLDQVRIHVPDRPG</sequence>
<dbReference type="Pfam" id="PF02641">
    <property type="entry name" value="DUF190"/>
    <property type="match status" value="1"/>
</dbReference>
<protein>
    <submittedName>
        <fullName evidence="2">DUF190 domain-containing protein</fullName>
    </submittedName>
</protein>